<proteinExistence type="predicted"/>
<dbReference type="EMBL" id="QEXO01000001">
    <property type="protein sequence ID" value="PWE15176.1"/>
    <property type="molecule type" value="Genomic_DNA"/>
</dbReference>
<name>A0A2U2BMG6_ALCFA</name>
<sequence>MAGSTSPDWMPCMSQQTLSFEQTKPFRHKVTAAWLSLLLGVVGAQHRYLGRRFWYVPLMFTSLAILGTLVFQQGLDSLFPNLLILPVSAGIIEAVILALRSPEKFDALYNPQSEQHNQHGWPSVLTAVVSTVAFANISLFWLVHIIMAFYRYMGWLDLSVY</sequence>
<reference evidence="1 2" key="1">
    <citation type="submission" date="2018-05" db="EMBL/GenBank/DDBJ databases">
        <title>Genome Sequence of an Efficient Indole-Degrading Bacterium, Alcaligenes sp.YBY.</title>
        <authorList>
            <person name="Yang B."/>
        </authorList>
    </citation>
    <scope>NUCLEOTIDE SEQUENCE [LARGE SCALE GENOMIC DNA]</scope>
    <source>
        <strain evidence="1 2">YBY</strain>
    </source>
</reference>
<gene>
    <name evidence="1" type="ORF">DF183_00085</name>
</gene>
<dbReference type="AlphaFoldDB" id="A0A2U2BMG6"/>
<reference evidence="1 2" key="2">
    <citation type="submission" date="2018-05" db="EMBL/GenBank/DDBJ databases">
        <authorList>
            <person name="Lanie J.A."/>
            <person name="Ng W.-L."/>
            <person name="Kazmierczak K.M."/>
            <person name="Andrzejewski T.M."/>
            <person name="Davidsen T.M."/>
            <person name="Wayne K.J."/>
            <person name="Tettelin H."/>
            <person name="Glass J.I."/>
            <person name="Rusch D."/>
            <person name="Podicherti R."/>
            <person name="Tsui H.-C.T."/>
            <person name="Winkler M.E."/>
        </authorList>
    </citation>
    <scope>NUCLEOTIDE SEQUENCE [LARGE SCALE GENOMIC DNA]</scope>
    <source>
        <strain evidence="1 2">YBY</strain>
    </source>
</reference>
<dbReference type="Proteomes" id="UP000245216">
    <property type="component" value="Unassembled WGS sequence"/>
</dbReference>
<evidence type="ECO:0000313" key="2">
    <source>
        <dbReference type="Proteomes" id="UP000245216"/>
    </source>
</evidence>
<organism evidence="1 2">
    <name type="scientific">Alcaligenes faecalis</name>
    <dbReference type="NCBI Taxonomy" id="511"/>
    <lineage>
        <taxon>Bacteria</taxon>
        <taxon>Pseudomonadati</taxon>
        <taxon>Pseudomonadota</taxon>
        <taxon>Betaproteobacteria</taxon>
        <taxon>Burkholderiales</taxon>
        <taxon>Alcaligenaceae</taxon>
        <taxon>Alcaligenes</taxon>
    </lineage>
</organism>
<protein>
    <submittedName>
        <fullName evidence="1">Uncharacterized protein</fullName>
    </submittedName>
</protein>
<evidence type="ECO:0000313" key="1">
    <source>
        <dbReference type="EMBL" id="PWE15176.1"/>
    </source>
</evidence>
<accession>A0A2U2BMG6</accession>
<dbReference type="OrthoDB" id="8702870at2"/>
<comment type="caution">
    <text evidence="1">The sequence shown here is derived from an EMBL/GenBank/DDBJ whole genome shotgun (WGS) entry which is preliminary data.</text>
</comment>